<reference evidence="1 2" key="1">
    <citation type="submission" date="2014-09" db="EMBL/GenBank/DDBJ databases">
        <authorList>
            <person name="Ellenberger Sabrina"/>
        </authorList>
    </citation>
    <scope>NUCLEOTIDE SEQUENCE [LARGE SCALE GENOMIC DNA]</scope>
    <source>
        <strain evidence="1 2">CBS 412.66</strain>
    </source>
</reference>
<evidence type="ECO:0000313" key="2">
    <source>
        <dbReference type="Proteomes" id="UP000054107"/>
    </source>
</evidence>
<organism evidence="1 2">
    <name type="scientific">Parasitella parasitica</name>
    <dbReference type="NCBI Taxonomy" id="35722"/>
    <lineage>
        <taxon>Eukaryota</taxon>
        <taxon>Fungi</taxon>
        <taxon>Fungi incertae sedis</taxon>
        <taxon>Mucoromycota</taxon>
        <taxon>Mucoromycotina</taxon>
        <taxon>Mucoromycetes</taxon>
        <taxon>Mucorales</taxon>
        <taxon>Mucorineae</taxon>
        <taxon>Mucoraceae</taxon>
        <taxon>Parasitella</taxon>
    </lineage>
</organism>
<protein>
    <submittedName>
        <fullName evidence="1">Uncharacterized protein</fullName>
    </submittedName>
</protein>
<proteinExistence type="predicted"/>
<name>A0A0B7MRQ0_9FUNG</name>
<evidence type="ECO:0000313" key="1">
    <source>
        <dbReference type="EMBL" id="CEP08681.1"/>
    </source>
</evidence>
<accession>A0A0B7MRQ0</accession>
<sequence>MTFVETVLELSVNFPNCRRWLRWWLQPSVSSMIFKYSSKTKPSLAAHPMRTSNSVEAFHKESFQDIAKKDEELMFDTAISSEEDLIYDEISLLTPLGAIVNDPERHDTTSEDMGELIPTEYDAVLCNHQNSNCIRMWTRQTDVSKTDVPLEDDYILPDVTDDNDEIVNQSNLNAFLVGYKQQSLLLNRNASNSCYIDAPLELLLRSVLPYIKISFFKNCDFNNSFDNDLFAAFQHYEEGNSIIGNQLIRNFVWAEGTPFVIDQMDDSYFFLE</sequence>
<gene>
    <name evidence="1" type="primary">PARPA_02026.1 scaffold 2311</name>
</gene>
<dbReference type="EMBL" id="LN719927">
    <property type="protein sequence ID" value="CEP08681.1"/>
    <property type="molecule type" value="Genomic_DNA"/>
</dbReference>
<dbReference type="AlphaFoldDB" id="A0A0B7MRQ0"/>
<dbReference type="Proteomes" id="UP000054107">
    <property type="component" value="Unassembled WGS sequence"/>
</dbReference>
<keyword evidence="2" id="KW-1185">Reference proteome</keyword>
<dbReference type="OrthoDB" id="2255941at2759"/>